<evidence type="ECO:0000313" key="4">
    <source>
        <dbReference type="Proteomes" id="UP000637906"/>
    </source>
</evidence>
<accession>A0A8J3HXQ4</accession>
<keyword evidence="2" id="KW-0732">Signal</keyword>
<comment type="caution">
    <text evidence="3">The sequence shown here is derived from an EMBL/GenBank/DDBJ whole genome shotgun (WGS) entry which is preliminary data.</text>
</comment>
<dbReference type="Gene3D" id="2.60.40.2500">
    <property type="match status" value="1"/>
</dbReference>
<evidence type="ECO:0000313" key="3">
    <source>
        <dbReference type="EMBL" id="GHM59476.1"/>
    </source>
</evidence>
<sequence>MNKSLVIMSLFIFSMLFSDYGLAKQAVRSIATNDHIKVMGYNHQSIHEYIGFYGYQSSILFEEGESIGTISMGDSTGWQLNPEGNRLFIKPIEDNADTNATIITNKRVYHFEFHAEEAKGLDDPRLAYEVRFVYPSNEGNISSSGSSEDVIIPANQTVIPDLSDPAVVAQGLNFNYSIAHSRGSQAIAPLKVFDDGKFTYLQFSSINADLPSIFLVDYEGYESLINFRVVNDYVVIERVSAVFTLRHGAATACLFNEQMSHYFKNGSKKFRKRVY</sequence>
<dbReference type="Proteomes" id="UP000637906">
    <property type="component" value="Unassembled WGS sequence"/>
</dbReference>
<comment type="similarity">
    <text evidence="1">Belongs to the TrbG/VirB9 family.</text>
</comment>
<proteinExistence type="inferred from homology"/>
<dbReference type="EMBL" id="BNGU01000015">
    <property type="protein sequence ID" value="GHM59476.1"/>
    <property type="molecule type" value="Genomic_DNA"/>
</dbReference>
<keyword evidence="4" id="KW-1185">Reference proteome</keyword>
<dbReference type="InterPro" id="IPR033645">
    <property type="entry name" value="VirB9/CagX/TrbG_C"/>
</dbReference>
<protein>
    <submittedName>
        <fullName evidence="3">P-type conjugative transfer protein VirB9</fullName>
    </submittedName>
</protein>
<organism evidence="3 4">
    <name type="scientific">Candidatus Mesenet longicola</name>
    <dbReference type="NCBI Taxonomy" id="1892558"/>
    <lineage>
        <taxon>Bacteria</taxon>
        <taxon>Pseudomonadati</taxon>
        <taxon>Pseudomonadota</taxon>
        <taxon>Alphaproteobacteria</taxon>
        <taxon>Rickettsiales</taxon>
        <taxon>Anaplasmataceae</taxon>
        <taxon>Candidatus Mesenet</taxon>
    </lineage>
</organism>
<dbReference type="AlphaFoldDB" id="A0A8J3HXQ4"/>
<evidence type="ECO:0000256" key="2">
    <source>
        <dbReference type="ARBA" id="ARBA00022729"/>
    </source>
</evidence>
<dbReference type="InterPro" id="IPR038161">
    <property type="entry name" value="VirB9/CagX/TrbG_C_sf"/>
</dbReference>
<gene>
    <name evidence="3" type="ORF">sL5_04690</name>
</gene>
<name>A0A8J3HXQ4_9RICK</name>
<dbReference type="InterPro" id="IPR010258">
    <property type="entry name" value="Conjugal_tfr_TrbG/VirB9/CagX"/>
</dbReference>
<evidence type="ECO:0000256" key="1">
    <source>
        <dbReference type="ARBA" id="ARBA00006135"/>
    </source>
</evidence>
<reference evidence="3 4" key="1">
    <citation type="journal article" date="2021" name="Microb. Ecol.">
        <title>Candidatus Mesenet longicola: Novel Endosymbionts of Brontispa longissima that Induce Cytoplasmic Incompatibility.</title>
        <authorList>
            <person name="Takano S."/>
            <person name="Gotoh Y."/>
            <person name="Hayashi T."/>
        </authorList>
    </citation>
    <scope>NUCLEOTIDE SEQUENCE [LARGE SCALE GENOMIC DNA]</scope>
    <source>
        <strain evidence="3">L5</strain>
    </source>
</reference>
<dbReference type="Pfam" id="PF03524">
    <property type="entry name" value="CagX"/>
    <property type="match status" value="1"/>
</dbReference>
<dbReference type="CDD" id="cd06911">
    <property type="entry name" value="VirB9_CagX_TrbG"/>
    <property type="match status" value="1"/>
</dbReference>